<dbReference type="RefSeq" id="WP_055183582.1">
    <property type="nucleotide sequence ID" value="NZ_CABHIH010000001.1"/>
</dbReference>
<gene>
    <name evidence="2" type="ORF">CP373A1_01840</name>
</gene>
<accession>A0A174RL62</accession>
<dbReference type="EMBL" id="MAPZ01000009">
    <property type="protein sequence ID" value="OBY12360.1"/>
    <property type="molecule type" value="Genomic_DNA"/>
</dbReference>
<dbReference type="InterPro" id="IPR006056">
    <property type="entry name" value="RidA"/>
</dbReference>
<dbReference type="FunFam" id="3.30.1330.40:FF:000001">
    <property type="entry name" value="L-PSP family endoribonuclease"/>
    <property type="match status" value="1"/>
</dbReference>
<organism evidence="2 3">
    <name type="scientific">Clostridium paraputrificum</name>
    <dbReference type="NCBI Taxonomy" id="29363"/>
    <lineage>
        <taxon>Bacteria</taxon>
        <taxon>Bacillati</taxon>
        <taxon>Bacillota</taxon>
        <taxon>Clostridia</taxon>
        <taxon>Eubacteriales</taxon>
        <taxon>Clostridiaceae</taxon>
        <taxon>Clostridium</taxon>
    </lineage>
</organism>
<dbReference type="GO" id="GO:0005829">
    <property type="term" value="C:cytosol"/>
    <property type="evidence" value="ECO:0007669"/>
    <property type="project" value="TreeGrafter"/>
</dbReference>
<dbReference type="Proteomes" id="UP000092714">
    <property type="component" value="Unassembled WGS sequence"/>
</dbReference>
<dbReference type="eggNOG" id="COG0251">
    <property type="taxonomic scope" value="Bacteria"/>
</dbReference>
<protein>
    <submittedName>
        <fullName evidence="2">Reactive intermediate/imine deaminase</fullName>
    </submittedName>
</protein>
<dbReference type="OrthoDB" id="9803101at2"/>
<dbReference type="CDD" id="cd00448">
    <property type="entry name" value="YjgF_YER057c_UK114_family"/>
    <property type="match status" value="1"/>
</dbReference>
<dbReference type="NCBIfam" id="TIGR00004">
    <property type="entry name" value="Rid family detoxifying hydrolase"/>
    <property type="match status" value="1"/>
</dbReference>
<comment type="similarity">
    <text evidence="1">Belongs to the RutC family.</text>
</comment>
<dbReference type="InterPro" id="IPR006175">
    <property type="entry name" value="YjgF/YER057c/UK114"/>
</dbReference>
<reference evidence="2 3" key="1">
    <citation type="submission" date="2016-06" db="EMBL/GenBank/DDBJ databases">
        <authorList>
            <person name="Kjaerup R.B."/>
            <person name="Dalgaard T.S."/>
            <person name="Juul-Madsen H.R."/>
        </authorList>
    </citation>
    <scope>NUCLEOTIDE SEQUENCE [LARGE SCALE GENOMIC DNA]</scope>
    <source>
        <strain evidence="2 3">373-A1</strain>
    </source>
</reference>
<dbReference type="Gene3D" id="3.30.1330.40">
    <property type="entry name" value="RutC-like"/>
    <property type="match status" value="1"/>
</dbReference>
<dbReference type="PANTHER" id="PTHR11803">
    <property type="entry name" value="2-IMINOBUTANOATE/2-IMINOPROPANOATE DEAMINASE RIDA"/>
    <property type="match status" value="1"/>
</dbReference>
<dbReference type="AlphaFoldDB" id="A0A174RL62"/>
<evidence type="ECO:0000256" key="1">
    <source>
        <dbReference type="ARBA" id="ARBA00010552"/>
    </source>
</evidence>
<dbReference type="Pfam" id="PF01042">
    <property type="entry name" value="Ribonuc_L-PSP"/>
    <property type="match status" value="1"/>
</dbReference>
<proteinExistence type="inferred from homology"/>
<sequence>MNKEIINTVNAPAAIGPYSQGVKVGDLIFTSGQLPINPETKEIPKDIKEATKQSIENVRAILEESGSALENVIKTTVFLKDLNDFASVNEVYGEFFEENPPARSCFQVAKLPMDAPIEIEVVAVINK</sequence>
<dbReference type="PROSITE" id="PS01094">
    <property type="entry name" value="UPF0076"/>
    <property type="match status" value="1"/>
</dbReference>
<evidence type="ECO:0000313" key="2">
    <source>
        <dbReference type="EMBL" id="OBY12360.1"/>
    </source>
</evidence>
<dbReference type="GO" id="GO:0019239">
    <property type="term" value="F:deaminase activity"/>
    <property type="evidence" value="ECO:0007669"/>
    <property type="project" value="TreeGrafter"/>
</dbReference>
<keyword evidence="3" id="KW-1185">Reference proteome</keyword>
<dbReference type="SUPFAM" id="SSF55298">
    <property type="entry name" value="YjgF-like"/>
    <property type="match status" value="1"/>
</dbReference>
<dbReference type="PANTHER" id="PTHR11803:SF39">
    <property type="entry name" value="2-IMINOBUTANOATE_2-IMINOPROPANOATE DEAMINASE"/>
    <property type="match status" value="1"/>
</dbReference>
<comment type="caution">
    <text evidence="2">The sequence shown here is derived from an EMBL/GenBank/DDBJ whole genome shotgun (WGS) entry which is preliminary data.</text>
</comment>
<dbReference type="InterPro" id="IPR019897">
    <property type="entry name" value="RidA_CS"/>
</dbReference>
<dbReference type="InterPro" id="IPR035959">
    <property type="entry name" value="RutC-like_sf"/>
</dbReference>
<evidence type="ECO:0000313" key="3">
    <source>
        <dbReference type="Proteomes" id="UP000092714"/>
    </source>
</evidence>
<name>A0A174RL62_9CLOT</name>